<dbReference type="AlphaFoldDB" id="A0A1G6K688"/>
<dbReference type="STRING" id="1236220.SAMN04488112_10589"/>
<proteinExistence type="predicted"/>
<keyword evidence="2" id="KW-1185">Reference proteome</keyword>
<gene>
    <name evidence="1" type="ORF">SAMN04488112_10589</name>
</gene>
<sequence>MSRTDQESEIWVPIIKKAILMMASIQSAPRMASCYYIMCVCCLRAVYDKVVVEPFFQSLEANNRVTAA</sequence>
<evidence type="ECO:0000313" key="1">
    <source>
        <dbReference type="EMBL" id="SDC26443.1"/>
    </source>
</evidence>
<protein>
    <submittedName>
        <fullName evidence="1">Uncharacterized protein</fullName>
    </submittedName>
</protein>
<accession>A0A1G6K688</accession>
<evidence type="ECO:0000313" key="2">
    <source>
        <dbReference type="Proteomes" id="UP000199387"/>
    </source>
</evidence>
<dbReference type="EMBL" id="FMZA01000005">
    <property type="protein sequence ID" value="SDC26443.1"/>
    <property type="molecule type" value="Genomic_DNA"/>
</dbReference>
<reference evidence="1 2" key="1">
    <citation type="submission" date="2016-10" db="EMBL/GenBank/DDBJ databases">
        <authorList>
            <person name="de Groot N.N."/>
        </authorList>
    </citation>
    <scope>NUCLEOTIDE SEQUENCE [LARGE SCALE GENOMIC DNA]</scope>
    <source>
        <strain evidence="1 2">DSM 45514</strain>
    </source>
</reference>
<organism evidence="1 2">
    <name type="scientific">Melghirimyces thermohalophilus</name>
    <dbReference type="NCBI Taxonomy" id="1236220"/>
    <lineage>
        <taxon>Bacteria</taxon>
        <taxon>Bacillati</taxon>
        <taxon>Bacillota</taxon>
        <taxon>Bacilli</taxon>
        <taxon>Bacillales</taxon>
        <taxon>Thermoactinomycetaceae</taxon>
        <taxon>Melghirimyces</taxon>
    </lineage>
</organism>
<dbReference type="Proteomes" id="UP000199387">
    <property type="component" value="Unassembled WGS sequence"/>
</dbReference>
<name>A0A1G6K688_9BACL</name>